<proteinExistence type="predicted"/>
<sequence length="74" mass="8046">MQALIFHLSAPTEEADANAFRPPAGAEFAAALPEELHELSDDELLAVAADARRVASWAQARELAAISVLHRRRL</sequence>
<reference evidence="2" key="1">
    <citation type="journal article" date="2019" name="Int. J. Syst. Evol. Microbiol.">
        <title>The Global Catalogue of Microorganisms (GCM) 10K type strain sequencing project: providing services to taxonomists for standard genome sequencing and annotation.</title>
        <authorList>
            <consortium name="The Broad Institute Genomics Platform"/>
            <consortium name="The Broad Institute Genome Sequencing Center for Infectious Disease"/>
            <person name="Wu L."/>
            <person name="Ma J."/>
        </authorList>
    </citation>
    <scope>NUCLEOTIDE SEQUENCE [LARGE SCALE GENOMIC DNA]</scope>
    <source>
        <strain evidence="2">JCM 31696</strain>
    </source>
</reference>
<evidence type="ECO:0000313" key="1">
    <source>
        <dbReference type="EMBL" id="MFD0856765.1"/>
    </source>
</evidence>
<feature type="non-terminal residue" evidence="1">
    <location>
        <position position="74"/>
    </location>
</feature>
<dbReference type="Proteomes" id="UP001597083">
    <property type="component" value="Unassembled WGS sequence"/>
</dbReference>
<organism evidence="1 2">
    <name type="scientific">Actinomadura adrarensis</name>
    <dbReference type="NCBI Taxonomy" id="1819600"/>
    <lineage>
        <taxon>Bacteria</taxon>
        <taxon>Bacillati</taxon>
        <taxon>Actinomycetota</taxon>
        <taxon>Actinomycetes</taxon>
        <taxon>Streptosporangiales</taxon>
        <taxon>Thermomonosporaceae</taxon>
        <taxon>Actinomadura</taxon>
    </lineage>
</organism>
<comment type="caution">
    <text evidence="1">The sequence shown here is derived from an EMBL/GenBank/DDBJ whole genome shotgun (WGS) entry which is preliminary data.</text>
</comment>
<accession>A0ABW3CRA0</accession>
<evidence type="ECO:0000313" key="2">
    <source>
        <dbReference type="Proteomes" id="UP001597083"/>
    </source>
</evidence>
<protein>
    <submittedName>
        <fullName evidence="1">Uncharacterized protein</fullName>
    </submittedName>
</protein>
<gene>
    <name evidence="1" type="ORF">ACFQ07_31320</name>
</gene>
<name>A0ABW3CRA0_9ACTN</name>
<keyword evidence="2" id="KW-1185">Reference proteome</keyword>
<dbReference type="EMBL" id="JBHTIR010004252">
    <property type="protein sequence ID" value="MFD0856765.1"/>
    <property type="molecule type" value="Genomic_DNA"/>
</dbReference>